<keyword evidence="10 12" id="KW-0324">Glycolysis</keyword>
<keyword evidence="9 12" id="KW-0460">Magnesium</keyword>
<dbReference type="InterPro" id="IPR001697">
    <property type="entry name" value="Pyr_Knase"/>
</dbReference>
<dbReference type="InterPro" id="IPR040442">
    <property type="entry name" value="Pyrv_kinase-like_dom_sf"/>
</dbReference>
<dbReference type="EC" id="2.7.1.40" evidence="3 12"/>
<evidence type="ECO:0000256" key="1">
    <source>
        <dbReference type="ARBA" id="ARBA00004997"/>
    </source>
</evidence>
<accession>A0A0S2TI50</accession>
<dbReference type="InterPro" id="IPR015813">
    <property type="entry name" value="Pyrv/PenolPyrv_kinase-like_dom"/>
</dbReference>
<dbReference type="STRING" id="1748243.Tel_06135"/>
<evidence type="ECO:0000256" key="12">
    <source>
        <dbReference type="RuleBase" id="RU000504"/>
    </source>
</evidence>
<comment type="similarity">
    <text evidence="2 12">Belongs to the pyruvate kinase family.</text>
</comment>
<dbReference type="SUPFAM" id="SSF50800">
    <property type="entry name" value="PK beta-barrel domain-like"/>
    <property type="match status" value="1"/>
</dbReference>
<evidence type="ECO:0000256" key="8">
    <source>
        <dbReference type="ARBA" id="ARBA00022840"/>
    </source>
</evidence>
<evidence type="ECO:0000256" key="7">
    <source>
        <dbReference type="ARBA" id="ARBA00022777"/>
    </source>
</evidence>
<dbReference type="EMBL" id="CP013099">
    <property type="protein sequence ID" value="ALP54753.1"/>
    <property type="molecule type" value="Genomic_DNA"/>
</dbReference>
<dbReference type="GO" id="GO:0005524">
    <property type="term" value="F:ATP binding"/>
    <property type="evidence" value="ECO:0007669"/>
    <property type="project" value="UniProtKB-KW"/>
</dbReference>
<evidence type="ECO:0000256" key="2">
    <source>
        <dbReference type="ARBA" id="ARBA00008663"/>
    </source>
</evidence>
<organism evidence="14 15">
    <name type="scientific">Candidatus Tenderia electrophaga</name>
    <dbReference type="NCBI Taxonomy" id="1748243"/>
    <lineage>
        <taxon>Bacteria</taxon>
        <taxon>Pseudomonadati</taxon>
        <taxon>Pseudomonadota</taxon>
        <taxon>Gammaproteobacteria</taxon>
        <taxon>Candidatus Tenderiales</taxon>
        <taxon>Candidatus Tenderiaceae</taxon>
        <taxon>Candidatus Tenderia</taxon>
    </lineage>
</organism>
<dbReference type="GO" id="GO:0000287">
    <property type="term" value="F:magnesium ion binding"/>
    <property type="evidence" value="ECO:0007669"/>
    <property type="project" value="InterPro"/>
</dbReference>
<keyword evidence="5" id="KW-0479">Metal-binding</keyword>
<dbReference type="Pfam" id="PF00224">
    <property type="entry name" value="PK"/>
    <property type="match status" value="1"/>
</dbReference>
<dbReference type="KEGG" id="tee:Tel_06135"/>
<feature type="domain" description="Pyruvate kinase barrel" evidence="13">
    <location>
        <begin position="136"/>
        <end position="454"/>
    </location>
</feature>
<keyword evidence="4 12" id="KW-0808">Transferase</keyword>
<evidence type="ECO:0000256" key="11">
    <source>
        <dbReference type="ARBA" id="ARBA00023317"/>
    </source>
</evidence>
<evidence type="ECO:0000256" key="4">
    <source>
        <dbReference type="ARBA" id="ARBA00022679"/>
    </source>
</evidence>
<proteinExistence type="inferred from homology"/>
<dbReference type="Gene3D" id="3.20.20.60">
    <property type="entry name" value="Phosphoenolpyruvate-binding domains"/>
    <property type="match status" value="1"/>
</dbReference>
<evidence type="ECO:0000256" key="9">
    <source>
        <dbReference type="ARBA" id="ARBA00022842"/>
    </source>
</evidence>
<evidence type="ECO:0000256" key="6">
    <source>
        <dbReference type="ARBA" id="ARBA00022741"/>
    </source>
</evidence>
<protein>
    <recommendedName>
        <fullName evidence="3 12">Pyruvate kinase</fullName>
        <ecNumber evidence="3 12">2.7.1.40</ecNumber>
    </recommendedName>
</protein>
<keyword evidence="6" id="KW-0547">Nucleotide-binding</keyword>
<keyword evidence="15" id="KW-1185">Reference proteome</keyword>
<keyword evidence="11" id="KW-0670">Pyruvate</keyword>
<comment type="catalytic activity">
    <reaction evidence="12">
        <text>pyruvate + ATP = phosphoenolpyruvate + ADP + H(+)</text>
        <dbReference type="Rhea" id="RHEA:18157"/>
        <dbReference type="ChEBI" id="CHEBI:15361"/>
        <dbReference type="ChEBI" id="CHEBI:15378"/>
        <dbReference type="ChEBI" id="CHEBI:30616"/>
        <dbReference type="ChEBI" id="CHEBI:58702"/>
        <dbReference type="ChEBI" id="CHEBI:456216"/>
        <dbReference type="EC" id="2.7.1.40"/>
    </reaction>
</comment>
<sequence>MPCSPVQRLQTSLSDPLIALRSQIEQESHQILTQYCANEACLQHSKSARNLGHYLALRRHDLRQLQDQLAEAGLSSLGRCEAHVMYTLNRVINMLQRDVAAPIDPADLYGGPDYREGRRLLSDNTARLFGPPDAHRSTRIMVTLPSEAADDPRLVRDLMLRGMNCARINCAHDDHASWQCMVDNIVKARAETGADCAVLMDLAGQKIRTRLDPAAAKLHLHLDDRLLLARDLTTAPGGVAAVGCSHAQLIDSLHADQWAWFDDGKLGTIVDSIDEHGAWLHVVHCRPKGVKLRADKGINLPDTHIQLPCLTAKDLDDLDFVCRHADLVGFSFVQSRADMQTLIAELDQRHAAHLGIVAKIETRMAVKNLPEIILSALPRFRLGVMIARGDLAVELGGVRMAEIQEELLWLCEAAHVPVIWATQVLETLAKKGISSRPELTDAAMSGRAECVMLNKGPYILSAAGTLNSILVRMQDHQQKKRSHMRALHW</sequence>
<dbReference type="PANTHER" id="PTHR11817">
    <property type="entry name" value="PYRUVATE KINASE"/>
    <property type="match status" value="1"/>
</dbReference>
<evidence type="ECO:0000256" key="5">
    <source>
        <dbReference type="ARBA" id="ARBA00022723"/>
    </source>
</evidence>
<evidence type="ECO:0000313" key="14">
    <source>
        <dbReference type="EMBL" id="ALP54753.1"/>
    </source>
</evidence>
<dbReference type="GO" id="GO:0004743">
    <property type="term" value="F:pyruvate kinase activity"/>
    <property type="evidence" value="ECO:0007669"/>
    <property type="project" value="UniProtKB-EC"/>
</dbReference>
<reference evidence="14" key="1">
    <citation type="submission" date="2015-10" db="EMBL/GenBank/DDBJ databases">
        <title>Description of Candidatus Tenderia electrophaga gen. nov, sp. nov., an Uncultivated Electroautotroph from a Biocathode Enrichment.</title>
        <authorList>
            <person name="Eddie B.J."/>
            <person name="Malanoski A.P."/>
            <person name="Wang Z."/>
            <person name="Hall R.J."/>
            <person name="Oh S.D."/>
            <person name="Heiner C."/>
            <person name="Lin B."/>
            <person name="Strycharz-Glaven S.M."/>
        </authorList>
    </citation>
    <scope>NUCLEOTIDE SEQUENCE [LARGE SCALE GENOMIC DNA]</scope>
    <source>
        <strain evidence="14">NRL1</strain>
    </source>
</reference>
<gene>
    <name evidence="14" type="ORF">Tel_06135</name>
</gene>
<dbReference type="Proteomes" id="UP000055136">
    <property type="component" value="Chromosome"/>
</dbReference>
<dbReference type="UniPathway" id="UPA00109">
    <property type="reaction ID" value="UER00188"/>
</dbReference>
<keyword evidence="7 12" id="KW-0418">Kinase</keyword>
<evidence type="ECO:0000256" key="3">
    <source>
        <dbReference type="ARBA" id="ARBA00012142"/>
    </source>
</evidence>
<evidence type="ECO:0000256" key="10">
    <source>
        <dbReference type="ARBA" id="ARBA00023152"/>
    </source>
</evidence>
<dbReference type="PRINTS" id="PR01050">
    <property type="entry name" value="PYRUVTKNASE"/>
</dbReference>
<evidence type="ECO:0000313" key="15">
    <source>
        <dbReference type="Proteomes" id="UP000055136"/>
    </source>
</evidence>
<evidence type="ECO:0000259" key="13">
    <source>
        <dbReference type="Pfam" id="PF00224"/>
    </source>
</evidence>
<dbReference type="SUPFAM" id="SSF51621">
    <property type="entry name" value="Phosphoenolpyruvate/pyruvate domain"/>
    <property type="match status" value="1"/>
</dbReference>
<keyword evidence="8" id="KW-0067">ATP-binding</keyword>
<name>A0A0S2TI50_9GAMM</name>
<dbReference type="GO" id="GO:0016301">
    <property type="term" value="F:kinase activity"/>
    <property type="evidence" value="ECO:0007669"/>
    <property type="project" value="UniProtKB-KW"/>
</dbReference>
<dbReference type="InterPro" id="IPR015806">
    <property type="entry name" value="Pyrv_Knase_insert_dom_sf"/>
</dbReference>
<dbReference type="InterPro" id="IPR015793">
    <property type="entry name" value="Pyrv_Knase_brl"/>
</dbReference>
<dbReference type="Gene3D" id="2.40.33.10">
    <property type="entry name" value="PK beta-barrel domain-like"/>
    <property type="match status" value="1"/>
</dbReference>
<dbReference type="InterPro" id="IPR011037">
    <property type="entry name" value="Pyrv_Knase-like_insert_dom_sf"/>
</dbReference>
<comment type="pathway">
    <text evidence="1 12">Carbohydrate degradation; glycolysis; pyruvate from D-glyceraldehyde 3-phosphate: step 5/5.</text>
</comment>
<dbReference type="GO" id="GO:0030955">
    <property type="term" value="F:potassium ion binding"/>
    <property type="evidence" value="ECO:0007669"/>
    <property type="project" value="InterPro"/>
</dbReference>
<dbReference type="AlphaFoldDB" id="A0A0S2TI50"/>